<dbReference type="Gene3D" id="1.10.510.10">
    <property type="entry name" value="Transferase(Phosphotransferase) domain 1"/>
    <property type="match status" value="1"/>
</dbReference>
<evidence type="ECO:0000313" key="3">
    <source>
        <dbReference type="EMBL" id="KAL3822695.1"/>
    </source>
</evidence>
<dbReference type="SUPFAM" id="SSF56112">
    <property type="entry name" value="Protein kinase-like (PK-like)"/>
    <property type="match status" value="1"/>
</dbReference>
<sequence length="127" mass="14309">MAILANLNHPNIIKLHSCPNRHLADAFMLNDGYFILLDRLSKTLHDCIDSWKVDPAFSWVTPIMKPIKVAHAVANAMAYPHSKRIIFHNLKPKNVGFDSTGVVKLFNFGLAIGMPEDDAIFHRCSTR</sequence>
<dbReference type="Proteomes" id="UP001530377">
    <property type="component" value="Unassembled WGS sequence"/>
</dbReference>
<gene>
    <name evidence="2" type="ORF">ACHAXA_002222</name>
    <name evidence="3" type="ORF">ACHAXA_009577</name>
</gene>
<name>A0ABD3RWX5_9STRA</name>
<dbReference type="PROSITE" id="PS50011">
    <property type="entry name" value="PROTEIN_KINASE_DOM"/>
    <property type="match status" value="1"/>
</dbReference>
<feature type="domain" description="Protein kinase" evidence="1">
    <location>
        <begin position="1"/>
        <end position="127"/>
    </location>
</feature>
<evidence type="ECO:0000313" key="4">
    <source>
        <dbReference type="Proteomes" id="UP001530377"/>
    </source>
</evidence>
<reference evidence="2 4" key="1">
    <citation type="submission" date="2024-10" db="EMBL/GenBank/DDBJ databases">
        <title>Updated reference genomes for cyclostephanoid diatoms.</title>
        <authorList>
            <person name="Roberts W.R."/>
            <person name="Alverson A.J."/>
        </authorList>
    </citation>
    <scope>NUCLEOTIDE SEQUENCE [LARGE SCALE GENOMIC DNA]</scope>
    <source>
        <strain evidence="2 4">AJA228-03</strain>
    </source>
</reference>
<dbReference type="InterPro" id="IPR000719">
    <property type="entry name" value="Prot_kinase_dom"/>
</dbReference>
<dbReference type="AlphaFoldDB" id="A0ABD3RWX5"/>
<dbReference type="Pfam" id="PF00069">
    <property type="entry name" value="Pkinase"/>
    <property type="match status" value="1"/>
</dbReference>
<comment type="caution">
    <text evidence="2">The sequence shown here is derived from an EMBL/GenBank/DDBJ whole genome shotgun (WGS) entry which is preliminary data.</text>
</comment>
<dbReference type="InterPro" id="IPR011009">
    <property type="entry name" value="Kinase-like_dom_sf"/>
</dbReference>
<accession>A0ABD3RWX5</accession>
<protein>
    <recommendedName>
        <fullName evidence="1">Protein kinase domain-containing protein</fullName>
    </recommendedName>
</protein>
<keyword evidence="4" id="KW-1185">Reference proteome</keyword>
<dbReference type="EMBL" id="JALLPB020000058">
    <property type="protein sequence ID" value="KAL3822695.1"/>
    <property type="molecule type" value="Genomic_DNA"/>
</dbReference>
<organism evidence="2 4">
    <name type="scientific">Cyclostephanos tholiformis</name>
    <dbReference type="NCBI Taxonomy" id="382380"/>
    <lineage>
        <taxon>Eukaryota</taxon>
        <taxon>Sar</taxon>
        <taxon>Stramenopiles</taxon>
        <taxon>Ochrophyta</taxon>
        <taxon>Bacillariophyta</taxon>
        <taxon>Coscinodiscophyceae</taxon>
        <taxon>Thalassiosirophycidae</taxon>
        <taxon>Stephanodiscales</taxon>
        <taxon>Stephanodiscaceae</taxon>
        <taxon>Cyclostephanos</taxon>
    </lineage>
</organism>
<dbReference type="EMBL" id="JALLPB020000135">
    <property type="protein sequence ID" value="KAL3816736.1"/>
    <property type="molecule type" value="Genomic_DNA"/>
</dbReference>
<evidence type="ECO:0000313" key="2">
    <source>
        <dbReference type="EMBL" id="KAL3816736.1"/>
    </source>
</evidence>
<dbReference type="PANTHER" id="PTHR24362">
    <property type="entry name" value="SERINE/THREONINE-PROTEIN KINASE NEK"/>
    <property type="match status" value="1"/>
</dbReference>
<dbReference type="PANTHER" id="PTHR24362:SF309">
    <property type="entry name" value="PROTEIN KINASE DOMAIN-CONTAINING PROTEIN"/>
    <property type="match status" value="1"/>
</dbReference>
<evidence type="ECO:0000259" key="1">
    <source>
        <dbReference type="PROSITE" id="PS50011"/>
    </source>
</evidence>
<proteinExistence type="predicted"/>